<dbReference type="InterPro" id="IPR012338">
    <property type="entry name" value="Beta-lactam/transpept-like"/>
</dbReference>
<dbReference type="SUPFAM" id="SSF56601">
    <property type="entry name" value="beta-lactamase/transpeptidase-like"/>
    <property type="match status" value="1"/>
</dbReference>
<dbReference type="AlphaFoldDB" id="A0A850NI11"/>
<evidence type="ECO:0000259" key="1">
    <source>
        <dbReference type="Pfam" id="PF00144"/>
    </source>
</evidence>
<keyword evidence="2" id="KW-0378">Hydrolase</keyword>
<evidence type="ECO:0000313" key="2">
    <source>
        <dbReference type="EMBL" id="NVN19419.1"/>
    </source>
</evidence>
<feature type="domain" description="Beta-lactamase-related" evidence="1">
    <location>
        <begin position="53"/>
        <end position="370"/>
    </location>
</feature>
<name>A0A850NI11_9FLAO</name>
<gene>
    <name evidence="2" type="ORF">GUA46_13800</name>
</gene>
<dbReference type="RefSeq" id="WP_176620980.1">
    <property type="nucleotide sequence ID" value="NZ_WYET01000007.1"/>
</dbReference>
<dbReference type="InterPro" id="IPR050491">
    <property type="entry name" value="AmpC-like"/>
</dbReference>
<protein>
    <submittedName>
        <fullName evidence="2">Serine hydrolase</fullName>
    </submittedName>
</protein>
<evidence type="ECO:0000313" key="3">
    <source>
        <dbReference type="Proteomes" id="UP000558089"/>
    </source>
</evidence>
<dbReference type="Pfam" id="PF00144">
    <property type="entry name" value="Beta-lactamase"/>
    <property type="match status" value="1"/>
</dbReference>
<dbReference type="Proteomes" id="UP000558089">
    <property type="component" value="Unassembled WGS sequence"/>
</dbReference>
<reference evidence="2 3" key="1">
    <citation type="submission" date="2020-01" db="EMBL/GenBank/DDBJ databases">
        <title>Draft Genome Analysis of Muricauda sp. HICW Isolated from coastal seawater of PR China.</title>
        <authorList>
            <person name="Chen M.-X."/>
        </authorList>
    </citation>
    <scope>NUCLEOTIDE SEQUENCE [LARGE SCALE GENOMIC DNA]</scope>
    <source>
        <strain evidence="2 3">HICW</strain>
    </source>
</reference>
<proteinExistence type="predicted"/>
<comment type="caution">
    <text evidence="2">The sequence shown here is derived from an EMBL/GenBank/DDBJ whole genome shotgun (WGS) entry which is preliminary data.</text>
</comment>
<accession>A0A850NI11</accession>
<dbReference type="EMBL" id="WYET01000007">
    <property type="protein sequence ID" value="NVN19419.1"/>
    <property type="molecule type" value="Genomic_DNA"/>
</dbReference>
<keyword evidence="3" id="KW-1185">Reference proteome</keyword>
<dbReference type="Gene3D" id="3.40.710.10">
    <property type="entry name" value="DD-peptidase/beta-lactamase superfamily"/>
    <property type="match status" value="1"/>
</dbReference>
<dbReference type="InterPro" id="IPR001466">
    <property type="entry name" value="Beta-lactam-related"/>
</dbReference>
<dbReference type="PANTHER" id="PTHR46825">
    <property type="entry name" value="D-ALANYL-D-ALANINE-CARBOXYPEPTIDASE/ENDOPEPTIDASE AMPH"/>
    <property type="match status" value="1"/>
</dbReference>
<dbReference type="GO" id="GO:0016787">
    <property type="term" value="F:hydrolase activity"/>
    <property type="evidence" value="ECO:0007669"/>
    <property type="project" value="UniProtKB-KW"/>
</dbReference>
<dbReference type="PANTHER" id="PTHR46825:SF12">
    <property type="entry name" value="PENICILLIN-BINDING PROTEIN 4"/>
    <property type="match status" value="1"/>
</dbReference>
<sequence>MTIKKQLLVIFSIANTSVISYSQTNTTIDQRIEQVENSLAPLVLRKDQSLWKLKDRMHKYNTKGLSIAVIHDYIIEWAKGYGETGNPIKPDITEQTVFQAASMSKFVNAVAMMRLKELNKIDLDKDINQYLTSWKFPYNIDFGEEPITLRQLLNHTAGLSVHGFRGYWNSEHLPSIVQILNGIKPSNSEKVVQILPANSEFKYSGGGVTISQLIISDNSKVAYERFVNENVFTPLGMDQSFYSIELDKYPEELAFAHSERGKLLSNNYNIYPESAAAGLWTTPTDLGRLIIDFQMCLSSGNGKILAKDSATEIIEPTLEGSISALGLFREIKNETLYLQHSGANRGFRGKFIFSADNGNGVVVMSNGTNTEIIEEIIRSVGLVYEWPGFETLTVSTTVELNDIDLRKYAGTYIKGNRAIEVRLKRNKLLLEEKGKWKSNLTSLNGTTFVVDIVKPLATIEFVKDSDGKVVKCIMEQGDKTAWVKQH</sequence>
<organism evidence="2 3">
    <name type="scientific">Flagellimonas chongwuensis</name>
    <dbReference type="NCBI Taxonomy" id="2697365"/>
    <lineage>
        <taxon>Bacteria</taxon>
        <taxon>Pseudomonadati</taxon>
        <taxon>Bacteroidota</taxon>
        <taxon>Flavobacteriia</taxon>
        <taxon>Flavobacteriales</taxon>
        <taxon>Flavobacteriaceae</taxon>
        <taxon>Flagellimonas</taxon>
    </lineage>
</organism>